<evidence type="ECO:0000313" key="1">
    <source>
        <dbReference type="EMBL" id="MBB6164589.1"/>
    </source>
</evidence>
<reference evidence="1 2" key="1">
    <citation type="submission" date="2020-08" db="EMBL/GenBank/DDBJ databases">
        <title>Genomic Encyclopedia of Type Strains, Phase IV (KMG-IV): sequencing the most valuable type-strain genomes for metagenomic binning, comparative biology and taxonomic classification.</title>
        <authorList>
            <person name="Goeker M."/>
        </authorList>
    </citation>
    <scope>NUCLEOTIDE SEQUENCE [LARGE SCALE GENOMIC DNA]</scope>
    <source>
        <strain evidence="1 2">DSM 100734</strain>
    </source>
</reference>
<gene>
    <name evidence="1" type="ORF">HNQ72_004434</name>
</gene>
<dbReference type="EMBL" id="JACHEG010000006">
    <property type="protein sequence ID" value="MBB6164589.1"/>
    <property type="molecule type" value="Genomic_DNA"/>
</dbReference>
<dbReference type="RefSeq" id="WP_183995252.1">
    <property type="nucleotide sequence ID" value="NZ_BMHW01000005.1"/>
</dbReference>
<name>A0A7X0D1N6_9HYPH</name>
<protein>
    <submittedName>
        <fullName evidence="1">Uncharacterized protein</fullName>
    </submittedName>
</protein>
<sequence>MERFEELVKAVVVSMREITPRETVELGVIHGFCIDAAETEAPDLIAFLSSVAGLEAITAQLSRLPQYLTATAVDGATWQFVPMVKA</sequence>
<organism evidence="1 2">
    <name type="scientific">Rhizobium wenxiniae</name>
    <dbReference type="NCBI Taxonomy" id="1737357"/>
    <lineage>
        <taxon>Bacteria</taxon>
        <taxon>Pseudomonadati</taxon>
        <taxon>Pseudomonadota</taxon>
        <taxon>Alphaproteobacteria</taxon>
        <taxon>Hyphomicrobiales</taxon>
        <taxon>Rhizobiaceae</taxon>
        <taxon>Rhizobium/Agrobacterium group</taxon>
        <taxon>Rhizobium</taxon>
    </lineage>
</organism>
<dbReference type="Proteomes" id="UP000547879">
    <property type="component" value="Unassembled WGS sequence"/>
</dbReference>
<dbReference type="AlphaFoldDB" id="A0A7X0D1N6"/>
<evidence type="ECO:0000313" key="2">
    <source>
        <dbReference type="Proteomes" id="UP000547879"/>
    </source>
</evidence>
<accession>A0A7X0D1N6</accession>
<proteinExistence type="predicted"/>
<comment type="caution">
    <text evidence="1">The sequence shown here is derived from an EMBL/GenBank/DDBJ whole genome shotgun (WGS) entry which is preliminary data.</text>
</comment>
<keyword evidence="2" id="KW-1185">Reference proteome</keyword>